<dbReference type="GO" id="GO:0016020">
    <property type="term" value="C:membrane"/>
    <property type="evidence" value="ECO:0007669"/>
    <property type="project" value="UniProtKB-SubCell"/>
</dbReference>
<keyword evidence="3 5" id="KW-1133">Transmembrane helix</keyword>
<evidence type="ECO:0000256" key="3">
    <source>
        <dbReference type="ARBA" id="ARBA00022989"/>
    </source>
</evidence>
<feature type="transmembrane region" description="Helical" evidence="5">
    <location>
        <begin position="51"/>
        <end position="70"/>
    </location>
</feature>
<gene>
    <name evidence="7" type="ORF">CCH79_00021072</name>
</gene>
<evidence type="ECO:0000259" key="6">
    <source>
        <dbReference type="PROSITE" id="PS50262"/>
    </source>
</evidence>
<proteinExistence type="predicted"/>
<feature type="non-terminal residue" evidence="7">
    <location>
        <position position="71"/>
    </location>
</feature>
<evidence type="ECO:0000256" key="2">
    <source>
        <dbReference type="ARBA" id="ARBA00022692"/>
    </source>
</evidence>
<evidence type="ECO:0000313" key="7">
    <source>
        <dbReference type="EMBL" id="PWA24279.1"/>
    </source>
</evidence>
<protein>
    <recommendedName>
        <fullName evidence="6">G-protein coupled receptors family 1 profile domain-containing protein</fullName>
    </recommendedName>
</protein>
<name>A0A315VXS3_GAMAF</name>
<accession>A0A315VXS3</accession>
<organism evidence="7 8">
    <name type="scientific">Gambusia affinis</name>
    <name type="common">Western mosquitofish</name>
    <name type="synonym">Heterandria affinis</name>
    <dbReference type="NCBI Taxonomy" id="33528"/>
    <lineage>
        <taxon>Eukaryota</taxon>
        <taxon>Metazoa</taxon>
        <taxon>Chordata</taxon>
        <taxon>Craniata</taxon>
        <taxon>Vertebrata</taxon>
        <taxon>Euteleostomi</taxon>
        <taxon>Actinopterygii</taxon>
        <taxon>Neopterygii</taxon>
        <taxon>Teleostei</taxon>
        <taxon>Neoteleostei</taxon>
        <taxon>Acanthomorphata</taxon>
        <taxon>Ovalentaria</taxon>
        <taxon>Atherinomorphae</taxon>
        <taxon>Cyprinodontiformes</taxon>
        <taxon>Poeciliidae</taxon>
        <taxon>Poeciliinae</taxon>
        <taxon>Gambusia</taxon>
    </lineage>
</organism>
<reference evidence="7 8" key="1">
    <citation type="journal article" date="2018" name="G3 (Bethesda)">
        <title>A High-Quality Reference Genome for the Invasive Mosquitofish Gambusia affinis Using a Chicago Library.</title>
        <authorList>
            <person name="Hoffberg S.L."/>
            <person name="Troendle N.J."/>
            <person name="Glenn T.C."/>
            <person name="Mahmud O."/>
            <person name="Louha S."/>
            <person name="Chalopin D."/>
            <person name="Bennetzen J.L."/>
            <person name="Mauricio R."/>
        </authorList>
    </citation>
    <scope>NUCLEOTIDE SEQUENCE [LARGE SCALE GENOMIC DNA]</scope>
    <source>
        <strain evidence="7">NE01/NJP1002.9</strain>
        <tissue evidence="7">Muscle</tissue>
    </source>
</reference>
<sequence length="71" mass="7870">FDITVIITVLFILPFPVFIFFLVGTIKALSGAFNVPADEKRRIAAIQVVELIIYTLLYLPIIVSFVTLGAN</sequence>
<dbReference type="InterPro" id="IPR017452">
    <property type="entry name" value="GPCR_Rhodpsn_7TM"/>
</dbReference>
<dbReference type="AlphaFoldDB" id="A0A315VXS3"/>
<dbReference type="PROSITE" id="PS50262">
    <property type="entry name" value="G_PROTEIN_RECEP_F1_2"/>
    <property type="match status" value="1"/>
</dbReference>
<dbReference type="EMBL" id="NHOQ01001464">
    <property type="protein sequence ID" value="PWA24279.1"/>
    <property type="molecule type" value="Genomic_DNA"/>
</dbReference>
<keyword evidence="2 5" id="KW-0812">Transmembrane</keyword>
<evidence type="ECO:0000313" key="8">
    <source>
        <dbReference type="Proteomes" id="UP000250572"/>
    </source>
</evidence>
<keyword evidence="8" id="KW-1185">Reference proteome</keyword>
<comment type="caution">
    <text evidence="7">The sequence shown here is derived from an EMBL/GenBank/DDBJ whole genome shotgun (WGS) entry which is preliminary data.</text>
</comment>
<evidence type="ECO:0000256" key="1">
    <source>
        <dbReference type="ARBA" id="ARBA00004370"/>
    </source>
</evidence>
<keyword evidence="4 5" id="KW-0472">Membrane</keyword>
<feature type="transmembrane region" description="Helical" evidence="5">
    <location>
        <begin position="6"/>
        <end position="30"/>
    </location>
</feature>
<feature type="non-terminal residue" evidence="7">
    <location>
        <position position="1"/>
    </location>
</feature>
<evidence type="ECO:0000256" key="4">
    <source>
        <dbReference type="ARBA" id="ARBA00023136"/>
    </source>
</evidence>
<dbReference type="Proteomes" id="UP000250572">
    <property type="component" value="Unassembled WGS sequence"/>
</dbReference>
<evidence type="ECO:0000256" key="5">
    <source>
        <dbReference type="SAM" id="Phobius"/>
    </source>
</evidence>
<feature type="domain" description="G-protein coupled receptors family 1 profile" evidence="6">
    <location>
        <begin position="1"/>
        <end position="71"/>
    </location>
</feature>
<dbReference type="STRING" id="33528.ENSGAFP00000021984"/>
<comment type="subcellular location">
    <subcellularLocation>
        <location evidence="1">Membrane</location>
    </subcellularLocation>
</comment>